<evidence type="ECO:0000313" key="2">
    <source>
        <dbReference type="EMBL" id="CAA3000091.1"/>
    </source>
</evidence>
<sequence>MGIARGGVLHKRLSAATGLWLEFLVGLGATVGVVGLNVGRRLKASKEVCRYLQGVVRSPKLMAISGGEMEEMRRSGGDGSGMGMGLWEWGRVEVGWGGSTA</sequence>
<dbReference type="Gramene" id="OE9A064985T1">
    <property type="protein sequence ID" value="OE9A064985C1"/>
    <property type="gene ID" value="OE9A064985"/>
</dbReference>
<keyword evidence="1" id="KW-0472">Membrane</keyword>
<reference evidence="2 3" key="1">
    <citation type="submission" date="2019-12" db="EMBL/GenBank/DDBJ databases">
        <authorList>
            <person name="Alioto T."/>
            <person name="Alioto T."/>
            <person name="Gomez Garrido J."/>
        </authorList>
    </citation>
    <scope>NUCLEOTIDE SEQUENCE [LARGE SCALE GENOMIC DNA]</scope>
</reference>
<feature type="transmembrane region" description="Helical" evidence="1">
    <location>
        <begin position="19"/>
        <end position="38"/>
    </location>
</feature>
<accession>A0A8S0T5F9</accession>
<dbReference type="EMBL" id="CACTIH010005670">
    <property type="protein sequence ID" value="CAA3000091.1"/>
    <property type="molecule type" value="Genomic_DNA"/>
</dbReference>
<comment type="caution">
    <text evidence="2">The sequence shown here is derived from an EMBL/GenBank/DDBJ whole genome shotgun (WGS) entry which is preliminary data.</text>
</comment>
<protein>
    <submittedName>
        <fullName evidence="2">Uncharacterized protein</fullName>
    </submittedName>
</protein>
<organism evidence="2 3">
    <name type="scientific">Olea europaea subsp. europaea</name>
    <dbReference type="NCBI Taxonomy" id="158383"/>
    <lineage>
        <taxon>Eukaryota</taxon>
        <taxon>Viridiplantae</taxon>
        <taxon>Streptophyta</taxon>
        <taxon>Embryophyta</taxon>
        <taxon>Tracheophyta</taxon>
        <taxon>Spermatophyta</taxon>
        <taxon>Magnoliopsida</taxon>
        <taxon>eudicotyledons</taxon>
        <taxon>Gunneridae</taxon>
        <taxon>Pentapetalae</taxon>
        <taxon>asterids</taxon>
        <taxon>lamiids</taxon>
        <taxon>Lamiales</taxon>
        <taxon>Oleaceae</taxon>
        <taxon>Oleeae</taxon>
        <taxon>Olea</taxon>
    </lineage>
</organism>
<keyword evidence="1" id="KW-1133">Transmembrane helix</keyword>
<evidence type="ECO:0000256" key="1">
    <source>
        <dbReference type="SAM" id="Phobius"/>
    </source>
</evidence>
<gene>
    <name evidence="2" type="ORF">OLEA9_A064985</name>
</gene>
<dbReference type="AlphaFoldDB" id="A0A8S0T5F9"/>
<keyword evidence="3" id="KW-1185">Reference proteome</keyword>
<evidence type="ECO:0000313" key="3">
    <source>
        <dbReference type="Proteomes" id="UP000594638"/>
    </source>
</evidence>
<proteinExistence type="predicted"/>
<dbReference type="Proteomes" id="UP000594638">
    <property type="component" value="Unassembled WGS sequence"/>
</dbReference>
<name>A0A8S0T5F9_OLEEU</name>
<keyword evidence="1" id="KW-0812">Transmembrane</keyword>